<evidence type="ECO:0000256" key="7">
    <source>
        <dbReference type="ARBA" id="ARBA00022737"/>
    </source>
</evidence>
<dbReference type="InterPro" id="IPR032675">
    <property type="entry name" value="LRR_dom_sf"/>
</dbReference>
<evidence type="ECO:0000313" key="15">
    <source>
        <dbReference type="EnsemblPlants" id="QL93p0175_0007:mrna:CDS:1"/>
    </source>
</evidence>
<keyword evidence="6 12" id="KW-0732">Signal</keyword>
<dbReference type="KEGG" id="qlo:115960593"/>
<dbReference type="GeneID" id="115973212"/>
<dbReference type="Gramene" id="QL09p045297:mrna">
    <property type="protein sequence ID" value="QL09p045297:mrna:CDS:1"/>
    <property type="gene ID" value="QL09p045297"/>
</dbReference>
<accession>A0A7N2N5Z5</accession>
<dbReference type="FunFam" id="3.80.10.10:FF:000275">
    <property type="entry name" value="Leucine-rich repeat receptor-like protein kinase"/>
    <property type="match status" value="1"/>
</dbReference>
<reference evidence="14 16" key="1">
    <citation type="journal article" date="2016" name="G3 (Bethesda)">
        <title>First Draft Assembly and Annotation of the Genome of a California Endemic Oak Quercus lobata Nee (Fagaceae).</title>
        <authorList>
            <person name="Sork V.L."/>
            <person name="Fitz-Gibbon S.T."/>
            <person name="Puiu D."/>
            <person name="Crepeau M."/>
            <person name="Gugger P.F."/>
            <person name="Sherman R."/>
            <person name="Stevens K."/>
            <person name="Langley C.H."/>
            <person name="Pellegrini M."/>
            <person name="Salzberg S.L."/>
        </authorList>
    </citation>
    <scope>NUCLEOTIDE SEQUENCE [LARGE SCALE GENOMIC DNA]</scope>
    <source>
        <strain evidence="14 16">cv. SW786</strain>
    </source>
</reference>
<keyword evidence="16" id="KW-1185">Reference proteome</keyword>
<evidence type="ECO:0000256" key="9">
    <source>
        <dbReference type="ARBA" id="ARBA00023136"/>
    </source>
</evidence>
<protein>
    <recommendedName>
        <fullName evidence="13">Leucine-rich repeat-containing N-terminal plant-type domain-containing protein</fullName>
    </recommendedName>
</protein>
<evidence type="ECO:0000313" key="16">
    <source>
        <dbReference type="Proteomes" id="UP000594261"/>
    </source>
</evidence>
<dbReference type="Pfam" id="PF08263">
    <property type="entry name" value="LRRNT_2"/>
    <property type="match status" value="1"/>
</dbReference>
<dbReference type="GO" id="GO:0005886">
    <property type="term" value="C:plasma membrane"/>
    <property type="evidence" value="ECO:0007669"/>
    <property type="project" value="UniProtKB-SubCell"/>
</dbReference>
<keyword evidence="4" id="KW-0433">Leucine-rich repeat</keyword>
<keyword evidence="5" id="KW-0812">Transmembrane</keyword>
<feature type="domain" description="Leucine-rich repeat-containing N-terminal plant-type" evidence="13">
    <location>
        <begin position="31"/>
        <end position="74"/>
    </location>
</feature>
<gene>
    <name evidence="15" type="primary">LOC115973212</name>
</gene>
<dbReference type="KEGG" id="qlo:115973212"/>
<feature type="signal peptide" evidence="12">
    <location>
        <begin position="1"/>
        <end position="29"/>
    </location>
</feature>
<dbReference type="Pfam" id="PF00560">
    <property type="entry name" value="LRR_1"/>
    <property type="match status" value="3"/>
</dbReference>
<dbReference type="PROSITE" id="PS51257">
    <property type="entry name" value="PROKAR_LIPOPROTEIN"/>
    <property type="match status" value="1"/>
</dbReference>
<proteinExistence type="inferred from homology"/>
<dbReference type="InterPro" id="IPR001611">
    <property type="entry name" value="Leu-rich_rpt"/>
</dbReference>
<dbReference type="PANTHER" id="PTHR27004">
    <property type="entry name" value="RECEPTOR-LIKE PROTEIN 12 ISOFORM X1"/>
    <property type="match status" value="1"/>
</dbReference>
<dbReference type="RefSeq" id="XP_030949320.1">
    <property type="nucleotide sequence ID" value="XM_031093460.1"/>
</dbReference>
<name>A0A7N2N5Z5_QUELO</name>
<evidence type="ECO:0000256" key="12">
    <source>
        <dbReference type="SAM" id="SignalP"/>
    </source>
</evidence>
<dbReference type="PANTHER" id="PTHR27004:SF468">
    <property type="entry name" value="OS01G0891601 PROTEIN"/>
    <property type="match status" value="1"/>
</dbReference>
<evidence type="ECO:0000256" key="5">
    <source>
        <dbReference type="ARBA" id="ARBA00022692"/>
    </source>
</evidence>
<sequence>MKMVLNGRPLTVLVVVSLWLLLSCGLSFGVQSDIDCLKGIKAELEDPYGYLNTSWNFNNNTEGFICKFTGIECWHPDENKVLNIRLSDMGLSGQFPGAIKNCTSLTGLDLSSNKLFGNIPQNISNLGGFLTSLDLSSNNFSGEIPEDLSNCTYLNVLKLDHNRLTGQIPAELSLLARLKQFSVANNLLTGPVPYFGPNSSITADSYANNPGLCGFPLDPCQSA</sequence>
<evidence type="ECO:0000256" key="11">
    <source>
        <dbReference type="ARBA" id="ARBA00023180"/>
    </source>
</evidence>
<dbReference type="OMA" id="TWNFEHE"/>
<dbReference type="EnsemblPlants" id="QL09p045297:mrna">
    <property type="protein sequence ID" value="QL09p045297:mrna:CDS:1"/>
    <property type="gene ID" value="QL09p045297"/>
</dbReference>
<dbReference type="Proteomes" id="UP000594261">
    <property type="component" value="Chromosome 9"/>
</dbReference>
<dbReference type="SUPFAM" id="SSF52058">
    <property type="entry name" value="L domain-like"/>
    <property type="match status" value="1"/>
</dbReference>
<dbReference type="InterPro" id="IPR013210">
    <property type="entry name" value="LRR_N_plant-typ"/>
</dbReference>
<keyword evidence="8" id="KW-1133">Transmembrane helix</keyword>
<evidence type="ECO:0000256" key="6">
    <source>
        <dbReference type="ARBA" id="ARBA00022729"/>
    </source>
</evidence>
<evidence type="ECO:0000256" key="2">
    <source>
        <dbReference type="ARBA" id="ARBA00009592"/>
    </source>
</evidence>
<feature type="chain" id="PRO_5044661062" description="Leucine-rich repeat-containing N-terminal plant-type domain-containing protein" evidence="12">
    <location>
        <begin position="30"/>
        <end position="223"/>
    </location>
</feature>
<dbReference type="EMBL" id="LRBV02000009">
    <property type="status" value="NOT_ANNOTATED_CDS"/>
    <property type="molecule type" value="Genomic_DNA"/>
</dbReference>
<dbReference type="OrthoDB" id="2151624at2759"/>
<dbReference type="EnsemblPlants" id="QL93p0175_0007:mrna">
    <property type="protein sequence ID" value="QL93p0175_0007:mrna:CDS:1"/>
    <property type="gene ID" value="QL93p0175_0007"/>
</dbReference>
<keyword evidence="9" id="KW-0472">Membrane</keyword>
<evidence type="ECO:0000259" key="13">
    <source>
        <dbReference type="Pfam" id="PF08263"/>
    </source>
</evidence>
<dbReference type="Gramene" id="QL93p0175_0007:mrna">
    <property type="protein sequence ID" value="QL93p0175_0007:mrna:CDS:1"/>
    <property type="gene ID" value="QL93p0175_0007"/>
</dbReference>
<evidence type="ECO:0000313" key="14">
    <source>
        <dbReference type="EnsemblPlants" id="QL09p045297:mrna:CDS:1"/>
    </source>
</evidence>
<comment type="similarity">
    <text evidence="2">Belongs to the RLP family.</text>
</comment>
<evidence type="ECO:0000256" key="4">
    <source>
        <dbReference type="ARBA" id="ARBA00022614"/>
    </source>
</evidence>
<dbReference type="AlphaFoldDB" id="A0A7N2N5Z5"/>
<evidence type="ECO:0000256" key="3">
    <source>
        <dbReference type="ARBA" id="ARBA00022475"/>
    </source>
</evidence>
<keyword evidence="7" id="KW-0677">Repeat</keyword>
<evidence type="ECO:0000256" key="1">
    <source>
        <dbReference type="ARBA" id="ARBA00004251"/>
    </source>
</evidence>
<organism evidence="15 16">
    <name type="scientific">Quercus lobata</name>
    <name type="common">Valley oak</name>
    <dbReference type="NCBI Taxonomy" id="97700"/>
    <lineage>
        <taxon>Eukaryota</taxon>
        <taxon>Viridiplantae</taxon>
        <taxon>Streptophyta</taxon>
        <taxon>Embryophyta</taxon>
        <taxon>Tracheophyta</taxon>
        <taxon>Spermatophyta</taxon>
        <taxon>Magnoliopsida</taxon>
        <taxon>eudicotyledons</taxon>
        <taxon>Gunneridae</taxon>
        <taxon>Pentapetalae</taxon>
        <taxon>rosids</taxon>
        <taxon>fabids</taxon>
        <taxon>Fagales</taxon>
        <taxon>Fagaceae</taxon>
        <taxon>Quercus</taxon>
    </lineage>
</organism>
<reference evidence="15" key="2">
    <citation type="submission" date="2021-01" db="UniProtKB">
        <authorList>
            <consortium name="EnsemblPlants"/>
        </authorList>
    </citation>
    <scope>IDENTIFICATION</scope>
</reference>
<keyword evidence="10" id="KW-0675">Receptor</keyword>
<keyword evidence="3" id="KW-1003">Cell membrane</keyword>
<evidence type="ECO:0000256" key="8">
    <source>
        <dbReference type="ARBA" id="ARBA00022989"/>
    </source>
</evidence>
<dbReference type="Gene3D" id="3.80.10.10">
    <property type="entry name" value="Ribonuclease Inhibitor"/>
    <property type="match status" value="1"/>
</dbReference>
<comment type="subcellular location">
    <subcellularLocation>
        <location evidence="1">Cell membrane</location>
        <topology evidence="1">Single-pass type I membrane protein</topology>
    </subcellularLocation>
</comment>
<keyword evidence="11" id="KW-0325">Glycoprotein</keyword>
<evidence type="ECO:0000256" key="10">
    <source>
        <dbReference type="ARBA" id="ARBA00023170"/>
    </source>
</evidence>